<organism evidence="1">
    <name type="scientific">marine metagenome</name>
    <dbReference type="NCBI Taxonomy" id="408172"/>
    <lineage>
        <taxon>unclassified sequences</taxon>
        <taxon>metagenomes</taxon>
        <taxon>ecological metagenomes</taxon>
    </lineage>
</organism>
<dbReference type="EMBL" id="UINC01211507">
    <property type="protein sequence ID" value="SVE35431.1"/>
    <property type="molecule type" value="Genomic_DNA"/>
</dbReference>
<feature type="non-terminal residue" evidence="1">
    <location>
        <position position="37"/>
    </location>
</feature>
<reference evidence="1" key="1">
    <citation type="submission" date="2018-05" db="EMBL/GenBank/DDBJ databases">
        <authorList>
            <person name="Lanie J.A."/>
            <person name="Ng W.-L."/>
            <person name="Kazmierczak K.M."/>
            <person name="Andrzejewski T.M."/>
            <person name="Davidsen T.M."/>
            <person name="Wayne K.J."/>
            <person name="Tettelin H."/>
            <person name="Glass J.I."/>
            <person name="Rusch D."/>
            <person name="Podicherti R."/>
            <person name="Tsui H.-C.T."/>
            <person name="Winkler M.E."/>
        </authorList>
    </citation>
    <scope>NUCLEOTIDE SEQUENCE</scope>
</reference>
<proteinExistence type="predicted"/>
<accession>A0A383CTH7</accession>
<feature type="non-terminal residue" evidence="1">
    <location>
        <position position="1"/>
    </location>
</feature>
<sequence length="37" mass="4302">NIPTSGATCMSAWLPGASRWRRRFRRPTSTGNRHRLF</sequence>
<evidence type="ECO:0000313" key="1">
    <source>
        <dbReference type="EMBL" id="SVE35431.1"/>
    </source>
</evidence>
<name>A0A383CTH7_9ZZZZ</name>
<gene>
    <name evidence="1" type="ORF">METZ01_LOCUS488285</name>
</gene>
<protein>
    <submittedName>
        <fullName evidence="1">Uncharacterized protein</fullName>
    </submittedName>
</protein>
<dbReference type="AlphaFoldDB" id="A0A383CTH7"/>